<comment type="caution">
    <text evidence="1">The sequence shown here is derived from an EMBL/GenBank/DDBJ whole genome shotgun (WGS) entry which is preliminary data.</text>
</comment>
<sequence length="69" mass="7607">MGLFDGENIEADLLIRYIVAGCSRPKPRWLVTLINVAVNVQLPIPYANPMPSTAQILVAEVVSRTRPCD</sequence>
<name>A0A5C6CCF5_9BACT</name>
<proteinExistence type="predicted"/>
<gene>
    <name evidence="1" type="ORF">Pla144_43220</name>
</gene>
<organism evidence="1 2">
    <name type="scientific">Bythopirellula polymerisocia</name>
    <dbReference type="NCBI Taxonomy" id="2528003"/>
    <lineage>
        <taxon>Bacteria</taxon>
        <taxon>Pseudomonadati</taxon>
        <taxon>Planctomycetota</taxon>
        <taxon>Planctomycetia</taxon>
        <taxon>Pirellulales</taxon>
        <taxon>Lacipirellulaceae</taxon>
        <taxon>Bythopirellula</taxon>
    </lineage>
</organism>
<dbReference type="AlphaFoldDB" id="A0A5C6CCF5"/>
<dbReference type="EMBL" id="SJPS01000008">
    <property type="protein sequence ID" value="TWU21888.1"/>
    <property type="molecule type" value="Genomic_DNA"/>
</dbReference>
<accession>A0A5C6CCF5</accession>
<dbReference type="Proteomes" id="UP000318437">
    <property type="component" value="Unassembled WGS sequence"/>
</dbReference>
<keyword evidence="2" id="KW-1185">Reference proteome</keyword>
<evidence type="ECO:0000313" key="1">
    <source>
        <dbReference type="EMBL" id="TWU21888.1"/>
    </source>
</evidence>
<protein>
    <submittedName>
        <fullName evidence="1">Uncharacterized protein</fullName>
    </submittedName>
</protein>
<evidence type="ECO:0000313" key="2">
    <source>
        <dbReference type="Proteomes" id="UP000318437"/>
    </source>
</evidence>
<reference evidence="1 2" key="1">
    <citation type="submission" date="2019-02" db="EMBL/GenBank/DDBJ databases">
        <title>Deep-cultivation of Planctomycetes and their phenomic and genomic characterization uncovers novel biology.</title>
        <authorList>
            <person name="Wiegand S."/>
            <person name="Jogler M."/>
            <person name="Boedeker C."/>
            <person name="Pinto D."/>
            <person name="Vollmers J."/>
            <person name="Rivas-Marin E."/>
            <person name="Kohn T."/>
            <person name="Peeters S.H."/>
            <person name="Heuer A."/>
            <person name="Rast P."/>
            <person name="Oberbeckmann S."/>
            <person name="Bunk B."/>
            <person name="Jeske O."/>
            <person name="Meyerdierks A."/>
            <person name="Storesund J.E."/>
            <person name="Kallscheuer N."/>
            <person name="Luecker S."/>
            <person name="Lage O.M."/>
            <person name="Pohl T."/>
            <person name="Merkel B.J."/>
            <person name="Hornburger P."/>
            <person name="Mueller R.-W."/>
            <person name="Bruemmer F."/>
            <person name="Labrenz M."/>
            <person name="Spormann A.M."/>
            <person name="Op Den Camp H."/>
            <person name="Overmann J."/>
            <person name="Amann R."/>
            <person name="Jetten M.S.M."/>
            <person name="Mascher T."/>
            <person name="Medema M.H."/>
            <person name="Devos D.P."/>
            <person name="Kaster A.-K."/>
            <person name="Ovreas L."/>
            <person name="Rohde M."/>
            <person name="Galperin M.Y."/>
            <person name="Jogler C."/>
        </authorList>
    </citation>
    <scope>NUCLEOTIDE SEQUENCE [LARGE SCALE GENOMIC DNA]</scope>
    <source>
        <strain evidence="1 2">Pla144</strain>
    </source>
</reference>